<feature type="compositionally biased region" description="Basic and acidic residues" evidence="1">
    <location>
        <begin position="123"/>
        <end position="141"/>
    </location>
</feature>
<feature type="region of interest" description="Disordered" evidence="1">
    <location>
        <begin position="102"/>
        <end position="154"/>
    </location>
</feature>
<dbReference type="EMBL" id="OY288114">
    <property type="protein sequence ID" value="CAJ0890988.1"/>
    <property type="molecule type" value="Genomic_DNA"/>
</dbReference>
<reference evidence="2" key="1">
    <citation type="submission" date="2023-07" db="EMBL/GenBank/DDBJ databases">
        <authorList>
            <person name="Pelsma A.J. K."/>
        </authorList>
    </citation>
    <scope>NUCLEOTIDE SEQUENCE</scope>
</reference>
<evidence type="ECO:0000313" key="2">
    <source>
        <dbReference type="EMBL" id="CAJ0890988.1"/>
    </source>
</evidence>
<evidence type="ECO:0000256" key="1">
    <source>
        <dbReference type="SAM" id="MobiDB-lite"/>
    </source>
</evidence>
<sequence>MRPMAWQVRRLVEIAMAGLPVFVAAQEAMIEYRAALDLCRAAKVRVKRGRRKGSRFPIVDPIRKARALTLISEGATLREAGAAVGVSHETVNLWRQQEGVPLRRARKRRAGASPGAPWAISKKKPETAPKPEKAEPIDPRIIKSSRGISLARRA</sequence>
<accession>A0AA48RFA7</accession>
<organism evidence="2">
    <name type="scientific">freshwater sediment metagenome</name>
    <dbReference type="NCBI Taxonomy" id="556182"/>
    <lineage>
        <taxon>unclassified sequences</taxon>
        <taxon>metagenomes</taxon>
        <taxon>ecological metagenomes</taxon>
    </lineage>
</organism>
<name>A0AA48RFA7_9ZZZZ</name>
<proteinExistence type="predicted"/>
<dbReference type="AlphaFoldDB" id="A0AA48RFA7"/>
<gene>
    <name evidence="2" type="ORF">AMST5_04096</name>
</gene>
<dbReference type="Pfam" id="PF13384">
    <property type="entry name" value="HTH_23"/>
    <property type="match status" value="1"/>
</dbReference>
<protein>
    <submittedName>
        <fullName evidence="2">Uncharacterized protein</fullName>
    </submittedName>
</protein>